<dbReference type="Proteomes" id="UP000443090">
    <property type="component" value="Unassembled WGS sequence"/>
</dbReference>
<reference evidence="3 4" key="1">
    <citation type="submission" date="2018-05" db="EMBL/GenBank/DDBJ databases">
        <title>Genome sequencing and assembly of the regulated plant pathogen Lachnellula willkommii and related sister species for the development of diagnostic species identification markers.</title>
        <authorList>
            <person name="Giroux E."/>
            <person name="Bilodeau G."/>
        </authorList>
    </citation>
    <scope>NUCLEOTIDE SEQUENCE [LARGE SCALE GENOMIC DNA]</scope>
    <source>
        <strain evidence="3 4">CBS 160.35</strain>
    </source>
</reference>
<name>A0A8H8S6S3_9HELO</name>
<dbReference type="AlphaFoldDB" id="A0A8H8S6S3"/>
<evidence type="ECO:0000313" key="4">
    <source>
        <dbReference type="Proteomes" id="UP000443090"/>
    </source>
</evidence>
<evidence type="ECO:0000256" key="2">
    <source>
        <dbReference type="SAM" id="MobiDB-lite"/>
    </source>
</evidence>
<keyword evidence="4" id="KW-1185">Reference proteome</keyword>
<dbReference type="PANTHER" id="PTHR19842:SF2">
    <property type="entry name" value="WD REPEAT PROTEIN (AFU_ORTHOLOGUE AFUA_5G04300)"/>
    <property type="match status" value="1"/>
</dbReference>
<dbReference type="InterPro" id="IPR001680">
    <property type="entry name" value="WD40_rpt"/>
</dbReference>
<protein>
    <submittedName>
        <fullName evidence="3">Rik1-associated factor</fullName>
    </submittedName>
</protein>
<gene>
    <name evidence="3" type="primary">raf1</name>
    <name evidence="3" type="ORF">LOCC1_G000834</name>
</gene>
<dbReference type="GO" id="GO:0031929">
    <property type="term" value="P:TOR signaling"/>
    <property type="evidence" value="ECO:0007669"/>
    <property type="project" value="InterPro"/>
</dbReference>
<comment type="caution">
    <text evidence="3">The sequence shown here is derived from an EMBL/GenBank/DDBJ whole genome shotgun (WGS) entry which is preliminary data.</text>
</comment>
<sequence length="1140" mass="125990">MATSRAYISDPDVIDLTLSDDDASDQALQMAQMLDALPASHDGLPGPYSADSANARAPSRFPAATTSLSGAHTREALSSGRRKLSTGNANRSVAVSAENPAKRRKTHGGVSSGQSNRPMQNAGSRDGVHTAGQVAQDNEFQINLVLKKQVFPHIKVAVAQCKQKLSEEERAEVGEKTAGFLVKDPHFIRNFVANGLKLGMAYENDLAVRAKIMVDQYAREISMNSTRSNSTGSEAADDIFEKPPILPKQTLINSKTLRTPGSSRRQTRHTTPQLATGRRSNRKPVVLIRSATPAQTKDSSNSTKRLKAEGRESAGITYAGPSASRPYNRLADCYNRHPDPQHVDFSFEEIQYLCTIIESVTRRRPILEPRPADKVISLMAGQKGAITRIQEALQQKLTAPGPGLGRQLLRSREQAAVKAFLKDAAEGFITTGQWVEPKALQPISRLQPSIISQLSSREFLGLAPPNFNAGEGSFKEKAMSYLEDSLTRITEWTDCCGDIAAISWTGQDTFICGAVAHSDPHNMQYNKPGNLGVGSLSFDTLKAIPDHRIVRPLIGPAENAENALESMRRTQDPWLYTSVVSSSHNEANGFTFTASFDKTVKVWSVSENGSFLDLRGTWEHQSNVNFVVTSEHHDRVATAADVCEDAIRVYNVDEMDVSHSPYDTYSGERAREQAQELRRRDSWAYFPATMQWGKAPIVANYLLVGYSPRSINGHDVDIPEEKRNTGELCIWDVSDMSRVAISSAHSQNVFEVMWHPSQPFFIAATSPTGHFESDTRTQVRLFARKGLAPFFHLKTLDCPALDINELTMINIDSWVTASCTDGNTYVWDTANHTERPIHVLNHGDSLDNPLPDLPREIADEGVKFAAWGRSSQRFYTGSSDGRLKAWNIHEAPGNALVRHVLEVSGGISVGAFSRDFSKLLIGDATGKVHLLAYDDSELDEEDEESSKIDEKPTFSPVSGSRTLRKAFAKRPKVIIPHPEPPHPEPPPPLQSGGESYTIERLGLESSAQEQALDFLIGGRLRLHPDPAIGAVQGPNYGETNLYRLEAHEEGDASKPLLPEFEAKQQYKKVRETNKIRLSELPKVQGSDPALHTRNEALDLSLEKEKVELNWDYGFKREPTPNFAIFDDVRRPKVVIMLDDK</sequence>
<feature type="region of interest" description="Disordered" evidence="2">
    <location>
        <begin position="250"/>
        <end position="320"/>
    </location>
</feature>
<feature type="region of interest" description="Disordered" evidence="2">
    <location>
        <begin position="938"/>
        <end position="959"/>
    </location>
</feature>
<feature type="region of interest" description="Disordered" evidence="2">
    <location>
        <begin position="974"/>
        <end position="994"/>
    </location>
</feature>
<dbReference type="Gene3D" id="2.130.10.10">
    <property type="entry name" value="YVTN repeat-like/Quinoprotein amine dehydrogenase"/>
    <property type="match status" value="1"/>
</dbReference>
<feature type="region of interest" description="Disordered" evidence="2">
    <location>
        <begin position="38"/>
        <end position="129"/>
    </location>
</feature>
<dbReference type="EMBL" id="QGMI01000013">
    <property type="protein sequence ID" value="TVY49371.1"/>
    <property type="molecule type" value="Genomic_DNA"/>
</dbReference>
<dbReference type="PANTHER" id="PTHR19842">
    <property type="entry name" value="G BETA-LIKE PROTEIN GBL"/>
    <property type="match status" value="1"/>
</dbReference>
<dbReference type="GO" id="GO:0031931">
    <property type="term" value="C:TORC1 complex"/>
    <property type="evidence" value="ECO:0007669"/>
    <property type="project" value="InterPro"/>
</dbReference>
<accession>A0A8H8S6S3</accession>
<evidence type="ECO:0000256" key="1">
    <source>
        <dbReference type="ARBA" id="ARBA00009890"/>
    </source>
</evidence>
<evidence type="ECO:0000313" key="3">
    <source>
        <dbReference type="EMBL" id="TVY49371.1"/>
    </source>
</evidence>
<dbReference type="GO" id="GO:0031932">
    <property type="term" value="C:TORC2 complex"/>
    <property type="evidence" value="ECO:0007669"/>
    <property type="project" value="InterPro"/>
</dbReference>
<dbReference type="SUPFAM" id="SSF50978">
    <property type="entry name" value="WD40 repeat-like"/>
    <property type="match status" value="1"/>
</dbReference>
<proteinExistence type="inferred from homology"/>
<organism evidence="3 4">
    <name type="scientific">Lachnellula occidentalis</name>
    <dbReference type="NCBI Taxonomy" id="215460"/>
    <lineage>
        <taxon>Eukaryota</taxon>
        <taxon>Fungi</taxon>
        <taxon>Dikarya</taxon>
        <taxon>Ascomycota</taxon>
        <taxon>Pezizomycotina</taxon>
        <taxon>Leotiomycetes</taxon>
        <taxon>Helotiales</taxon>
        <taxon>Lachnaceae</taxon>
        <taxon>Lachnellula</taxon>
    </lineage>
</organism>
<dbReference type="SMART" id="SM00320">
    <property type="entry name" value="WD40"/>
    <property type="match status" value="6"/>
</dbReference>
<dbReference type="OrthoDB" id="10248252at2759"/>
<dbReference type="InterPro" id="IPR036322">
    <property type="entry name" value="WD40_repeat_dom_sf"/>
</dbReference>
<feature type="compositionally biased region" description="Polar residues" evidence="2">
    <location>
        <begin position="250"/>
        <end position="274"/>
    </location>
</feature>
<dbReference type="GO" id="GO:0032956">
    <property type="term" value="P:regulation of actin cytoskeleton organization"/>
    <property type="evidence" value="ECO:0007669"/>
    <property type="project" value="TreeGrafter"/>
</dbReference>
<dbReference type="InterPro" id="IPR015943">
    <property type="entry name" value="WD40/YVTN_repeat-like_dom_sf"/>
</dbReference>
<dbReference type="InterPro" id="IPR037588">
    <property type="entry name" value="MLST8"/>
</dbReference>
<comment type="similarity">
    <text evidence="1">Belongs to the WD repeat LST8 family.</text>
</comment>
<feature type="compositionally biased region" description="Polar residues" evidence="2">
    <location>
        <begin position="112"/>
        <end position="123"/>
    </location>
</feature>
<feature type="compositionally biased region" description="Polar residues" evidence="2">
    <location>
        <begin position="292"/>
        <end position="303"/>
    </location>
</feature>